<dbReference type="OrthoDB" id="5967843at2759"/>
<keyword evidence="4" id="KW-1185">Reference proteome</keyword>
<evidence type="ECO:0000256" key="1">
    <source>
        <dbReference type="ARBA" id="ARBA00022737"/>
    </source>
</evidence>
<name>A0A409X4M2_PSICY</name>
<gene>
    <name evidence="3" type="ORF">CVT25_002131</name>
</gene>
<dbReference type="PANTHER" id="PTHR10039:SF14">
    <property type="entry name" value="NACHT DOMAIN-CONTAINING PROTEIN"/>
    <property type="match status" value="1"/>
</dbReference>
<dbReference type="Pfam" id="PF24883">
    <property type="entry name" value="NPHP3_N"/>
    <property type="match status" value="1"/>
</dbReference>
<dbReference type="InParanoid" id="A0A409X4M2"/>
<dbReference type="InterPro" id="IPR027417">
    <property type="entry name" value="P-loop_NTPase"/>
</dbReference>
<evidence type="ECO:0000313" key="4">
    <source>
        <dbReference type="Proteomes" id="UP000283269"/>
    </source>
</evidence>
<dbReference type="EMBL" id="NHYD01002657">
    <property type="protein sequence ID" value="PPQ85680.1"/>
    <property type="molecule type" value="Genomic_DNA"/>
</dbReference>
<organism evidence="3 4">
    <name type="scientific">Psilocybe cyanescens</name>
    <dbReference type="NCBI Taxonomy" id="93625"/>
    <lineage>
        <taxon>Eukaryota</taxon>
        <taxon>Fungi</taxon>
        <taxon>Dikarya</taxon>
        <taxon>Basidiomycota</taxon>
        <taxon>Agaricomycotina</taxon>
        <taxon>Agaricomycetes</taxon>
        <taxon>Agaricomycetidae</taxon>
        <taxon>Agaricales</taxon>
        <taxon>Agaricineae</taxon>
        <taxon>Strophariaceae</taxon>
        <taxon>Psilocybe</taxon>
    </lineage>
</organism>
<evidence type="ECO:0000313" key="3">
    <source>
        <dbReference type="EMBL" id="PPQ85680.1"/>
    </source>
</evidence>
<dbReference type="Gene3D" id="3.40.50.300">
    <property type="entry name" value="P-loop containing nucleotide triphosphate hydrolases"/>
    <property type="match status" value="1"/>
</dbReference>
<dbReference type="PANTHER" id="PTHR10039">
    <property type="entry name" value="AMELOGENIN"/>
    <property type="match status" value="1"/>
</dbReference>
<dbReference type="InterPro" id="IPR056884">
    <property type="entry name" value="NPHP3-like_N"/>
</dbReference>
<comment type="caution">
    <text evidence="3">The sequence shown here is derived from an EMBL/GenBank/DDBJ whole genome shotgun (WGS) entry which is preliminary data.</text>
</comment>
<proteinExistence type="predicted"/>
<accession>A0A409X4M2</accession>
<protein>
    <recommendedName>
        <fullName evidence="2">Nephrocystin 3-like N-terminal domain-containing protein</fullName>
    </recommendedName>
</protein>
<feature type="domain" description="Nephrocystin 3-like N-terminal" evidence="2">
    <location>
        <begin position="89"/>
        <end position="246"/>
    </location>
</feature>
<dbReference type="Proteomes" id="UP000283269">
    <property type="component" value="Unassembled WGS sequence"/>
</dbReference>
<dbReference type="SUPFAM" id="SSF52540">
    <property type="entry name" value="P-loop containing nucleoside triphosphate hydrolases"/>
    <property type="match status" value="1"/>
</dbReference>
<evidence type="ECO:0000259" key="2">
    <source>
        <dbReference type="Pfam" id="PF24883"/>
    </source>
</evidence>
<dbReference type="STRING" id="93625.A0A409X4M2"/>
<dbReference type="AlphaFoldDB" id="A0A409X4M2"/>
<sequence>MDNHRDRSATSHSASTGFFNGSRNATVVGSTFNIIAGDYHVTSQGAGLAGLRLLSRAISHGAMFDSAERYPAGKCHPGTREEVQGIILDWINEPLPAENIFWLHGPAGAGKSSIAQSIAEIIRETEKRYAGSFFFARGVLGRDGASALFATLAYQIATHISDVRNIVDDIVGADPTLPTKSLDVQLKDLIADPLSKSSSSFAHTPTIVIDGLDECGNSHTQRDVLRLIGKSVAEYQIPLRFLIVSRPEFWIRNAFDEDPLVQITKGFSLGDPGDVDSDIEAYLQDGFAEIYANNWDVMASVETPWPPFDVIQHLVKEASGQFIYANIVLKFVGASSDFSDPQIELDLITQPGPTRSSAFQELDNLYSAILSLYPRRESLLVVLGGLLTGSSPTAIELFLGVSSTEFNLVLRAVSALVKVQKARPSLDDPDMDKVYGNRAVDVSFCHLSLHEFLQDKSRSGPFWIDVHLIYKRLIEGFVRSIMETVDGKFQHSHVPLMQLDHMWHIFTRKTLFSIDPKIVYDQLQCLVTRFSQVQDIGHFSGFREPQYLLRYMDYLSSLVTVVENPLDFFDTDPFHLTKDAFSSLRRISASIAYKCIDRILVEAQDVDILTNMLVYILLSHSLTMDELGSMPGSNPRMAKAFIQKHWYLIKSSDIEGSDGDRIFFEMPLVLSYFQSVFQGNARTMFCAQGFLVSYRCLKLSAACRVNSRLFDNVCGIVSSFLSSQDFSDVDSKEQLDEYNVESIITFLWEYDWNRLRVSSGHYFGMAVSVANWIDRHLTNYRQANLFDEILPGFTDKLRYIMKRMYDEIFLPTMQVPLFSELCMYDAGCIRTVTLRPIWDSTSSSDSSGQIRMDEEEHWGVDVDNVYIQSYIYTRVPELDSILSRASYLQHHKIWYGNFLEFYLCTLVKGLYHRVHPEFESYSLLANATEVVMRSIHHVAYPTEKMVSALQALSYLSREPPAFPWIPPSIFCSSMIKLLQSPHEEAGGPQYDARTARNFILEGVARRDWTHRRLIRWKEVTTAMKKDRRKIVAEWSVYLFVGNAAKPWLIGV</sequence>
<reference evidence="3 4" key="1">
    <citation type="journal article" date="2018" name="Evol. Lett.">
        <title>Horizontal gene cluster transfer increased hallucinogenic mushroom diversity.</title>
        <authorList>
            <person name="Reynolds H.T."/>
            <person name="Vijayakumar V."/>
            <person name="Gluck-Thaler E."/>
            <person name="Korotkin H.B."/>
            <person name="Matheny P.B."/>
            <person name="Slot J.C."/>
        </authorList>
    </citation>
    <scope>NUCLEOTIDE SEQUENCE [LARGE SCALE GENOMIC DNA]</scope>
    <source>
        <strain evidence="3 4">2631</strain>
    </source>
</reference>
<keyword evidence="1" id="KW-0677">Repeat</keyword>